<evidence type="ECO:0000256" key="2">
    <source>
        <dbReference type="ARBA" id="ARBA00022448"/>
    </source>
</evidence>
<keyword evidence="2" id="KW-0813">Transport</keyword>
<comment type="similarity">
    <text evidence="1">Belongs to the syntaxin family.</text>
</comment>
<organism evidence="11">
    <name type="scientific">Emiliania huxleyi</name>
    <name type="common">Coccolithophore</name>
    <name type="synonym">Pontosphaera huxleyi</name>
    <dbReference type="NCBI Taxonomy" id="2903"/>
    <lineage>
        <taxon>Eukaryota</taxon>
        <taxon>Haptista</taxon>
        <taxon>Haptophyta</taxon>
        <taxon>Prymnesiophyceae</taxon>
        <taxon>Isochrysidales</taxon>
        <taxon>Noelaerhabdaceae</taxon>
        <taxon>Emiliania</taxon>
    </lineage>
</organism>
<evidence type="ECO:0000256" key="6">
    <source>
        <dbReference type="ARBA" id="ARBA00023034"/>
    </source>
</evidence>
<proteinExistence type="inferred from homology"/>
<dbReference type="CDD" id="cd21443">
    <property type="entry name" value="SNARE_NTD_STX6_STX10"/>
    <property type="match status" value="1"/>
</dbReference>
<gene>
    <name evidence="11" type="ORF">EHUX00137_LOCUS15015</name>
</gene>
<evidence type="ECO:0000256" key="3">
    <source>
        <dbReference type="ARBA" id="ARBA00022692"/>
    </source>
</evidence>
<feature type="region of interest" description="Disordered" evidence="9">
    <location>
        <begin position="212"/>
        <end position="245"/>
    </location>
</feature>
<dbReference type="GO" id="GO:0048193">
    <property type="term" value="P:Golgi vesicle transport"/>
    <property type="evidence" value="ECO:0007669"/>
    <property type="project" value="InterPro"/>
</dbReference>
<evidence type="ECO:0000256" key="4">
    <source>
        <dbReference type="ARBA" id="ARBA00022927"/>
    </source>
</evidence>
<evidence type="ECO:0000256" key="5">
    <source>
        <dbReference type="ARBA" id="ARBA00022989"/>
    </source>
</evidence>
<accession>A0A7S3S6V9</accession>
<evidence type="ECO:0000256" key="7">
    <source>
        <dbReference type="ARBA" id="ARBA00023136"/>
    </source>
</evidence>
<sequence length="269" mass="27614">MDPYTAVRDEVEHSVTVVTQLHSKWNELKGAARKSDEFEWTSSELLSGLRSIEWDLQDLEDTISIVETSPQKFQISEGEVAARRSFIDSTRSRITAMRDEVQGQAQAEAGGAGYSTKSAGGGLPSVNKAKGYGKVGGSDDAVEVAVQPMASAVDDEILGADLHRTPEEGGRHRRKKLCVALLVLLLAGAGLRTALGGAAAATPTPDAAAAAAAAGSGGAGGGGEEAAATGGGDSDSDAGADAGAGANATRRLLGDAWRADEQWRGPARE</sequence>
<evidence type="ECO:0000256" key="1">
    <source>
        <dbReference type="ARBA" id="ARBA00009063"/>
    </source>
</evidence>
<reference evidence="11" key="1">
    <citation type="submission" date="2021-01" db="EMBL/GenBank/DDBJ databases">
        <authorList>
            <person name="Corre E."/>
            <person name="Pelletier E."/>
            <person name="Niang G."/>
            <person name="Scheremetjew M."/>
            <person name="Finn R."/>
            <person name="Kale V."/>
            <person name="Holt S."/>
            <person name="Cochrane G."/>
            <person name="Meng A."/>
            <person name="Brown T."/>
            <person name="Cohen L."/>
        </authorList>
    </citation>
    <scope>NUCLEOTIDE SEQUENCE</scope>
    <source>
        <strain evidence="11">379</strain>
    </source>
</reference>
<feature type="compositionally biased region" description="Gly residues" evidence="9">
    <location>
        <begin position="215"/>
        <end position="233"/>
    </location>
</feature>
<evidence type="ECO:0000256" key="9">
    <source>
        <dbReference type="SAM" id="MobiDB-lite"/>
    </source>
</evidence>
<dbReference type="InterPro" id="IPR010989">
    <property type="entry name" value="SNARE"/>
</dbReference>
<dbReference type="GO" id="GO:0015031">
    <property type="term" value="P:protein transport"/>
    <property type="evidence" value="ECO:0007669"/>
    <property type="project" value="UniProtKB-KW"/>
</dbReference>
<keyword evidence="6" id="KW-0333">Golgi apparatus</keyword>
<keyword evidence="4" id="KW-0653">Protein transport</keyword>
<feature type="domain" description="Syntaxin 6/10/61 N-terminal" evidence="10">
    <location>
        <begin position="2"/>
        <end position="98"/>
    </location>
</feature>
<name>A0A7S3S6V9_EMIHU</name>
<evidence type="ECO:0000256" key="8">
    <source>
        <dbReference type="ARBA" id="ARBA00037801"/>
    </source>
</evidence>
<keyword evidence="7" id="KW-0472">Membrane</keyword>
<dbReference type="InterPro" id="IPR015260">
    <property type="entry name" value="Syntaxin-6/10/61_N"/>
</dbReference>
<comment type="subcellular location">
    <subcellularLocation>
        <location evidence="8">Golgi apparatus</location>
        <location evidence="8">trans-Golgi network membrane</location>
        <topology evidence="8">Single-pass type IV membrane protein</topology>
    </subcellularLocation>
</comment>
<dbReference type="GO" id="GO:0005794">
    <property type="term" value="C:Golgi apparatus"/>
    <property type="evidence" value="ECO:0007669"/>
    <property type="project" value="UniProtKB-SubCell"/>
</dbReference>
<keyword evidence="3" id="KW-0812">Transmembrane</keyword>
<dbReference type="GO" id="GO:0016020">
    <property type="term" value="C:membrane"/>
    <property type="evidence" value="ECO:0007669"/>
    <property type="project" value="InterPro"/>
</dbReference>
<dbReference type="Pfam" id="PF09177">
    <property type="entry name" value="STX6_10_61_N"/>
    <property type="match status" value="1"/>
</dbReference>
<dbReference type="EMBL" id="HBIR01019834">
    <property type="protein sequence ID" value="CAE0545585.1"/>
    <property type="molecule type" value="Transcribed_RNA"/>
</dbReference>
<keyword evidence="5" id="KW-1133">Transmembrane helix</keyword>
<dbReference type="Gene3D" id="1.20.58.90">
    <property type="match status" value="1"/>
</dbReference>
<dbReference type="SUPFAM" id="SSF47661">
    <property type="entry name" value="t-snare proteins"/>
    <property type="match status" value="1"/>
</dbReference>
<dbReference type="FunFam" id="1.20.58.90:FF:000004">
    <property type="entry name" value="Syntaxin 10"/>
    <property type="match status" value="1"/>
</dbReference>
<dbReference type="AlphaFoldDB" id="A0A7S3S6V9"/>
<evidence type="ECO:0000259" key="10">
    <source>
        <dbReference type="Pfam" id="PF09177"/>
    </source>
</evidence>
<protein>
    <recommendedName>
        <fullName evidence="10">Syntaxin 6/10/61 N-terminal domain-containing protein</fullName>
    </recommendedName>
</protein>
<evidence type="ECO:0000313" key="11">
    <source>
        <dbReference type="EMBL" id="CAE0545585.1"/>
    </source>
</evidence>